<dbReference type="RefSeq" id="WP_091991397.1">
    <property type="nucleotide sequence ID" value="NZ_FOYV01000002.1"/>
</dbReference>
<sequence>MKFRLSLPMLLMLLALPAVAHDYRQGILSIDHPWSRPTPPGTSMGVGYMAISNTGDTTVTLVGARSTRAAHVSIHESRTQDGVMRMERLSAGLEIPAGETVTLKPHGYHLMLEKLTRPLQEGESIPLTLEFEGADDIAVELKVESLDGPAMPAKDGDMQGGKEMDHSGQGMNHSGD</sequence>
<evidence type="ECO:0000256" key="1">
    <source>
        <dbReference type="SAM" id="MobiDB-lite"/>
    </source>
</evidence>
<accession>A0A1I6HL83</accession>
<evidence type="ECO:0000313" key="3">
    <source>
        <dbReference type="EMBL" id="SFR55168.1"/>
    </source>
</evidence>
<dbReference type="EMBL" id="FOYV01000002">
    <property type="protein sequence ID" value="SFR55168.1"/>
    <property type="molecule type" value="Genomic_DNA"/>
</dbReference>
<gene>
    <name evidence="3" type="ORF">SAMN04488073_2720</name>
</gene>
<feature type="region of interest" description="Disordered" evidence="1">
    <location>
        <begin position="148"/>
        <end position="176"/>
    </location>
</feature>
<dbReference type="Pfam" id="PF04314">
    <property type="entry name" value="PCuAC"/>
    <property type="match status" value="1"/>
</dbReference>
<protein>
    <recommendedName>
        <fullName evidence="5">Copper(I)-binding protein</fullName>
    </recommendedName>
</protein>
<dbReference type="Gene3D" id="2.60.40.1890">
    <property type="entry name" value="PCu(A)C copper chaperone"/>
    <property type="match status" value="1"/>
</dbReference>
<dbReference type="PANTHER" id="PTHR36302:SF1">
    <property type="entry name" value="COPPER CHAPERONE PCU(A)C"/>
    <property type="match status" value="1"/>
</dbReference>
<dbReference type="InterPro" id="IPR036182">
    <property type="entry name" value="PCuAC_sf"/>
</dbReference>
<proteinExistence type="predicted"/>
<dbReference type="InterPro" id="IPR007410">
    <property type="entry name" value="LpqE-like"/>
</dbReference>
<feature type="chain" id="PRO_5011774057" description="Copper(I)-binding protein" evidence="2">
    <location>
        <begin position="21"/>
        <end position="176"/>
    </location>
</feature>
<dbReference type="InterPro" id="IPR058248">
    <property type="entry name" value="Lxx211020-like"/>
</dbReference>
<dbReference type="AlphaFoldDB" id="A0A1I6HL83"/>
<organism evidence="3 4">
    <name type="scientific">Marinobacter gudaonensis</name>
    <dbReference type="NCBI Taxonomy" id="375760"/>
    <lineage>
        <taxon>Bacteria</taxon>
        <taxon>Pseudomonadati</taxon>
        <taxon>Pseudomonadota</taxon>
        <taxon>Gammaproteobacteria</taxon>
        <taxon>Pseudomonadales</taxon>
        <taxon>Marinobacteraceae</taxon>
        <taxon>Marinobacter</taxon>
    </lineage>
</organism>
<dbReference type="PANTHER" id="PTHR36302">
    <property type="entry name" value="BLR7088 PROTEIN"/>
    <property type="match status" value="1"/>
</dbReference>
<dbReference type="SUPFAM" id="SSF110087">
    <property type="entry name" value="DR1885-like metal-binding protein"/>
    <property type="match status" value="1"/>
</dbReference>
<evidence type="ECO:0000313" key="4">
    <source>
        <dbReference type="Proteomes" id="UP000199290"/>
    </source>
</evidence>
<evidence type="ECO:0008006" key="5">
    <source>
        <dbReference type="Google" id="ProtNLM"/>
    </source>
</evidence>
<feature type="compositionally biased region" description="Basic and acidic residues" evidence="1">
    <location>
        <begin position="154"/>
        <end position="166"/>
    </location>
</feature>
<keyword evidence="4" id="KW-1185">Reference proteome</keyword>
<name>A0A1I6HL83_9GAMM</name>
<keyword evidence="2" id="KW-0732">Signal</keyword>
<dbReference type="STRING" id="375760.SAMN04488073_2720"/>
<reference evidence="4" key="1">
    <citation type="submission" date="2016-10" db="EMBL/GenBank/DDBJ databases">
        <authorList>
            <person name="Varghese N."/>
            <person name="Submissions S."/>
        </authorList>
    </citation>
    <scope>NUCLEOTIDE SEQUENCE [LARGE SCALE GENOMIC DNA]</scope>
    <source>
        <strain evidence="4">CGMCC 1.6294</strain>
    </source>
</reference>
<dbReference type="OrthoDB" id="9796962at2"/>
<dbReference type="Proteomes" id="UP000199290">
    <property type="component" value="Unassembled WGS sequence"/>
</dbReference>
<evidence type="ECO:0000256" key="2">
    <source>
        <dbReference type="SAM" id="SignalP"/>
    </source>
</evidence>
<feature type="signal peptide" evidence="2">
    <location>
        <begin position="1"/>
        <end position="20"/>
    </location>
</feature>